<dbReference type="AlphaFoldDB" id="C8XEC5"/>
<name>C8XEC5_NAKMY</name>
<dbReference type="HOGENOM" id="CLU_051479_2_0_11"/>
<dbReference type="EMBL" id="CP001737">
    <property type="protein sequence ID" value="ACV77783.1"/>
    <property type="molecule type" value="Genomic_DNA"/>
</dbReference>
<gene>
    <name evidence="2" type="ordered locus">Namu_1381</name>
</gene>
<organism evidence="2 3">
    <name type="scientific">Nakamurella multipartita (strain ATCC 700099 / DSM 44233 / CIP 104796 / JCM 9543 / NBRC 105858 / Y-104)</name>
    <name type="common">Microsphaera multipartita</name>
    <dbReference type="NCBI Taxonomy" id="479431"/>
    <lineage>
        <taxon>Bacteria</taxon>
        <taxon>Bacillati</taxon>
        <taxon>Actinomycetota</taxon>
        <taxon>Actinomycetes</taxon>
        <taxon>Nakamurellales</taxon>
        <taxon>Nakamurellaceae</taxon>
        <taxon>Nakamurella</taxon>
    </lineage>
</organism>
<dbReference type="OrthoDB" id="8156917at2"/>
<evidence type="ECO:0000313" key="3">
    <source>
        <dbReference type="Proteomes" id="UP000002218"/>
    </source>
</evidence>
<keyword evidence="3" id="KW-1185">Reference proteome</keyword>
<feature type="region of interest" description="Disordered" evidence="1">
    <location>
        <begin position="330"/>
        <end position="355"/>
    </location>
</feature>
<dbReference type="SUPFAM" id="SSF55469">
    <property type="entry name" value="FMN-dependent nitroreductase-like"/>
    <property type="match status" value="2"/>
</dbReference>
<protein>
    <submittedName>
        <fullName evidence="2">Putative nitroreductase</fullName>
    </submittedName>
</protein>
<reference evidence="2 3" key="2">
    <citation type="journal article" date="2010" name="Stand. Genomic Sci.">
        <title>Complete genome sequence of Nakamurella multipartita type strain (Y-104).</title>
        <authorList>
            <person name="Tice H."/>
            <person name="Mayilraj S."/>
            <person name="Sims D."/>
            <person name="Lapidus A."/>
            <person name="Nolan M."/>
            <person name="Lucas S."/>
            <person name="Glavina Del Rio T."/>
            <person name="Copeland A."/>
            <person name="Cheng J.F."/>
            <person name="Meincke L."/>
            <person name="Bruce D."/>
            <person name="Goodwin L."/>
            <person name="Pitluck S."/>
            <person name="Ivanova N."/>
            <person name="Mavromatis K."/>
            <person name="Ovchinnikova G."/>
            <person name="Pati A."/>
            <person name="Chen A."/>
            <person name="Palaniappan K."/>
            <person name="Land M."/>
            <person name="Hauser L."/>
            <person name="Chang Y.J."/>
            <person name="Jeffries C.D."/>
            <person name="Detter J.C."/>
            <person name="Brettin T."/>
            <person name="Rohde M."/>
            <person name="Goker M."/>
            <person name="Bristow J."/>
            <person name="Eisen J.A."/>
            <person name="Markowitz V."/>
            <person name="Hugenholtz P."/>
            <person name="Kyrpides N.C."/>
            <person name="Klenk H.P."/>
            <person name="Chen F."/>
        </authorList>
    </citation>
    <scope>NUCLEOTIDE SEQUENCE [LARGE SCALE GENOMIC DNA]</scope>
    <source>
        <strain evidence="3">ATCC 700099 / DSM 44233 / CIP 104796 / JCM 9543 / NBRC 105858 / Y-104</strain>
    </source>
</reference>
<accession>C8XEC5</accession>
<dbReference type="eggNOG" id="COG0778">
    <property type="taxonomic scope" value="Bacteria"/>
</dbReference>
<dbReference type="KEGG" id="nml:Namu_1381"/>
<dbReference type="GO" id="GO:0016491">
    <property type="term" value="F:oxidoreductase activity"/>
    <property type="evidence" value="ECO:0007669"/>
    <property type="project" value="InterPro"/>
</dbReference>
<dbReference type="NCBIfam" id="NF047509">
    <property type="entry name" value="Rv3131_FMN_oxido"/>
    <property type="match status" value="1"/>
</dbReference>
<dbReference type="Gene3D" id="3.40.109.10">
    <property type="entry name" value="NADH Oxidase"/>
    <property type="match status" value="1"/>
</dbReference>
<evidence type="ECO:0000313" key="2">
    <source>
        <dbReference type="EMBL" id="ACV77783.1"/>
    </source>
</evidence>
<dbReference type="InterPro" id="IPR000415">
    <property type="entry name" value="Nitroreductase-like"/>
</dbReference>
<dbReference type="RefSeq" id="WP_015746690.1">
    <property type="nucleotide sequence ID" value="NC_013235.1"/>
</dbReference>
<reference evidence="3" key="1">
    <citation type="submission" date="2009-09" db="EMBL/GenBank/DDBJ databases">
        <title>The complete genome of Nakamurella multipartita DSM 44233.</title>
        <authorList>
            <consortium name="US DOE Joint Genome Institute (JGI-PGF)"/>
            <person name="Lucas S."/>
            <person name="Copeland A."/>
            <person name="Lapidus A."/>
            <person name="Glavina del Rio T."/>
            <person name="Dalin E."/>
            <person name="Tice H."/>
            <person name="Bruce D."/>
            <person name="Goodwin L."/>
            <person name="Pitluck S."/>
            <person name="Kyrpides N."/>
            <person name="Mavromatis K."/>
            <person name="Ivanova N."/>
            <person name="Ovchinnikova G."/>
            <person name="Sims D."/>
            <person name="Meincke L."/>
            <person name="Brettin T."/>
            <person name="Detter J.C."/>
            <person name="Han C."/>
            <person name="Larimer F."/>
            <person name="Land M."/>
            <person name="Hauser L."/>
            <person name="Markowitz V."/>
            <person name="Cheng J.-F."/>
            <person name="Hugenholtz P."/>
            <person name="Woyke T."/>
            <person name="Wu D."/>
            <person name="Klenk H.-P."/>
            <person name="Eisen J.A."/>
        </authorList>
    </citation>
    <scope>NUCLEOTIDE SEQUENCE [LARGE SCALE GENOMIC DNA]</scope>
    <source>
        <strain evidence="3">ATCC 700099 / DSM 44233 / CIP 104796 / JCM 9543 / NBRC 105858 / Y-104</strain>
    </source>
</reference>
<dbReference type="STRING" id="479431.Namu_1381"/>
<sequence length="355" mass="37795">MFGRIPRDVRAAVEDATRAASIHNSQPWIFVYRGESIDLWLDVGRAPHVVDPSGRWAVQSAGAALANLELALAHRLEARVRVIDFPGPGPQPPAGLAPIARDQLPPILRDLTTAPVASVSWSGDRLAPSAADAQLYGAIHDRFTSRAPFAATAVTGPQWQEIAAAGACGAVSTEAVSEDFTRVFLKLTAEVEARMVGDVAYLAEVRRWVDRGPYEGIPGGAAGVHDSTGQYPGRDFSVGPNQVGSALPSGQFEGRLQLAVLRSDQDTPADWLDAGRALERVGLRATASGLRIGILGQALEQAPTHEAVDQEYSTTLGRPVIVQQVVRLGHGDGSARPTPTPRRPLPEVLVHETHS</sequence>
<dbReference type="Proteomes" id="UP000002218">
    <property type="component" value="Chromosome"/>
</dbReference>
<evidence type="ECO:0000256" key="1">
    <source>
        <dbReference type="SAM" id="MobiDB-lite"/>
    </source>
</evidence>
<proteinExistence type="predicted"/>
<dbReference type="InParanoid" id="C8XEC5"/>